<dbReference type="EMBL" id="BMQO01000039">
    <property type="protein sequence ID" value="GGS43719.1"/>
    <property type="molecule type" value="Genomic_DNA"/>
</dbReference>
<dbReference type="Proteomes" id="UP000620633">
    <property type="component" value="Unassembled WGS sequence"/>
</dbReference>
<feature type="domain" description="KTSC" evidence="1">
    <location>
        <begin position="7"/>
        <end position="64"/>
    </location>
</feature>
<sequence length="71" mass="7907">MIRTSVSSSNLRSVGYDVTTHTLEITFHSGGVYVYDSVPTEVHAGLMSAPSHGRYFDRHIKGRYAFRKGMA</sequence>
<reference evidence="3" key="1">
    <citation type="journal article" date="2019" name="Int. J. Syst. Evol. Microbiol.">
        <title>The Global Catalogue of Microorganisms (GCM) 10K type strain sequencing project: providing services to taxonomists for standard genome sequencing and annotation.</title>
        <authorList>
            <consortium name="The Broad Institute Genomics Platform"/>
            <consortium name="The Broad Institute Genome Sequencing Center for Infectious Disease"/>
            <person name="Wu L."/>
            <person name="Ma J."/>
        </authorList>
    </citation>
    <scope>NUCLEOTIDE SEQUENCE [LARGE SCALE GENOMIC DNA]</scope>
    <source>
        <strain evidence="3">JCM 31406</strain>
    </source>
</reference>
<proteinExistence type="predicted"/>
<evidence type="ECO:0000259" key="1">
    <source>
        <dbReference type="Pfam" id="PF13619"/>
    </source>
</evidence>
<organism evidence="2 3">
    <name type="scientific">Deinococcus knuensis</name>
    <dbReference type="NCBI Taxonomy" id="1837380"/>
    <lineage>
        <taxon>Bacteria</taxon>
        <taxon>Thermotogati</taxon>
        <taxon>Deinococcota</taxon>
        <taxon>Deinococci</taxon>
        <taxon>Deinococcales</taxon>
        <taxon>Deinococcaceae</taxon>
        <taxon>Deinococcus</taxon>
    </lineage>
</organism>
<keyword evidence="3" id="KW-1185">Reference proteome</keyword>
<dbReference type="RefSeq" id="WP_189104508.1">
    <property type="nucleotide sequence ID" value="NZ_BMQO01000039.1"/>
</dbReference>
<name>A0ABQ2T1T9_9DEIO</name>
<protein>
    <recommendedName>
        <fullName evidence="1">KTSC domain-containing protein</fullName>
    </recommendedName>
</protein>
<comment type="caution">
    <text evidence="2">The sequence shown here is derived from an EMBL/GenBank/DDBJ whole genome shotgun (WGS) entry which is preliminary data.</text>
</comment>
<dbReference type="InterPro" id="IPR025309">
    <property type="entry name" value="KTSC_dom"/>
</dbReference>
<evidence type="ECO:0000313" key="3">
    <source>
        <dbReference type="Proteomes" id="UP000620633"/>
    </source>
</evidence>
<accession>A0ABQ2T1T9</accession>
<evidence type="ECO:0000313" key="2">
    <source>
        <dbReference type="EMBL" id="GGS43719.1"/>
    </source>
</evidence>
<gene>
    <name evidence="2" type="ORF">GCM10008961_38390</name>
</gene>
<dbReference type="Pfam" id="PF13619">
    <property type="entry name" value="KTSC"/>
    <property type="match status" value="1"/>
</dbReference>